<dbReference type="Proteomes" id="UP001320766">
    <property type="component" value="Unassembled WGS sequence"/>
</dbReference>
<keyword evidence="1" id="KW-0812">Transmembrane</keyword>
<comment type="caution">
    <text evidence="2">The sequence shown here is derived from an EMBL/GenBank/DDBJ whole genome shotgun (WGS) entry which is preliminary data.</text>
</comment>
<name>A0ABT1JT00_9ACTN</name>
<evidence type="ECO:0000313" key="3">
    <source>
        <dbReference type="Proteomes" id="UP001320766"/>
    </source>
</evidence>
<proteinExistence type="predicted"/>
<protein>
    <recommendedName>
        <fullName evidence="4">WD40 repeat domain-containing protein</fullName>
    </recommendedName>
</protein>
<keyword evidence="1" id="KW-1133">Transmembrane helix</keyword>
<keyword evidence="1" id="KW-0472">Membrane</keyword>
<accession>A0ABT1JT00</accession>
<reference evidence="2 3" key="1">
    <citation type="submission" date="2022-06" db="EMBL/GenBank/DDBJ databases">
        <title>Sequencing the genomes of 1000 actinobacteria strains.</title>
        <authorList>
            <person name="Klenk H.-P."/>
        </authorList>
    </citation>
    <scope>NUCLEOTIDE SEQUENCE [LARGE SCALE GENOMIC DNA]</scope>
    <source>
        <strain evidence="2 3">DSM 44170</strain>
    </source>
</reference>
<evidence type="ECO:0000313" key="2">
    <source>
        <dbReference type="EMBL" id="MCP2344562.1"/>
    </source>
</evidence>
<gene>
    <name evidence="2" type="ORF">HD595_000684</name>
</gene>
<dbReference type="EMBL" id="JAMZEC010000001">
    <property type="protein sequence ID" value="MCP2344562.1"/>
    <property type="molecule type" value="Genomic_DNA"/>
</dbReference>
<evidence type="ECO:0008006" key="4">
    <source>
        <dbReference type="Google" id="ProtNLM"/>
    </source>
</evidence>
<dbReference type="RefSeq" id="WP_253765512.1">
    <property type="nucleotide sequence ID" value="NZ_BAAAVE010000035.1"/>
</dbReference>
<evidence type="ECO:0000256" key="1">
    <source>
        <dbReference type="SAM" id="Phobius"/>
    </source>
</evidence>
<keyword evidence="3" id="KW-1185">Reference proteome</keyword>
<feature type="transmembrane region" description="Helical" evidence="1">
    <location>
        <begin position="44"/>
        <end position="61"/>
    </location>
</feature>
<sequence length="397" mass="41669">MTEVEDTLRRTFGQAEEQAPRLPALLAERLVAAHRRRRRRARTALAAAAVVLAAGGVAAVTRGGDTITAVPASQPLSSKPDASVEQVWPRAVLTAPAKGPGGLDWRPAAMIDDRTALMVTVTARGGWAAALYAYDLDSGAQREIVTLPESADGYGLANGFAVGNGQVAWWSSGKDRVAGLWTVPVDGGKPRLVGTRSIKKGDGSGIDVLAVAGDRIVFSLYTGGVFSVPLAGGPVEPVEQGAGMHLLAWPWIGTPGQGGEPHGTEYARILNVETGETRTAVTEPGEQIQICGVTLCFGQGADGRSLVRHRDGSASKVLPGRVALMEPPTQDRFFVSTYGDGGPRGVGLYDVDTGKAGDLGIRGDGQMISLPSTDPSGRLLSYLRGDRLYLIDLSRIR</sequence>
<organism evidence="2 3">
    <name type="scientific">Nonomuraea roseoviolacea subsp. carminata</name>
    <dbReference type="NCBI Taxonomy" id="160689"/>
    <lineage>
        <taxon>Bacteria</taxon>
        <taxon>Bacillati</taxon>
        <taxon>Actinomycetota</taxon>
        <taxon>Actinomycetes</taxon>
        <taxon>Streptosporangiales</taxon>
        <taxon>Streptosporangiaceae</taxon>
        <taxon>Nonomuraea</taxon>
    </lineage>
</organism>
<dbReference type="SUPFAM" id="SSF82171">
    <property type="entry name" value="DPP6 N-terminal domain-like"/>
    <property type="match status" value="1"/>
</dbReference>